<gene>
    <name evidence="2" type="ORF">PQ455_13390</name>
</gene>
<accession>A0ABY7TI07</accession>
<reference evidence="2 3" key="1">
    <citation type="submission" date="2023-02" db="EMBL/GenBank/DDBJ databases">
        <title>Genome sequence of Sphingomonas naphthae.</title>
        <authorList>
            <person name="Kim S."/>
            <person name="Heo J."/>
            <person name="Kwon S.-W."/>
        </authorList>
    </citation>
    <scope>NUCLEOTIDE SEQUENCE [LARGE SCALE GENOMIC DNA]</scope>
    <source>
        <strain evidence="2 3">KACC 18716</strain>
    </source>
</reference>
<sequence>MPSHRNNGTFVTERQAAVHALFMLHRSMSIVARLMRVSQITVRETLVQYQRNKLRDQGIVPPPLREMLRGDVTTRFGIPRDELGGRPAKHRQIDPAVSSEPRPEPAPARRRRFVAAPATGVTRMVVTSAEAGARLHVGFWRNLRAYAADIGAELVVLRLGGSEPVRPGPHDSELAEFVVGSQVDVAGQVDIAADVRIRLGNSRPLTNMQSRSSSTWTVFRHPVVQLETLERVRADGLRVQLTTGAVTLPRSRFDQSGCSEVGAVVIDVGADGYAHCRHILAPSDGDGSFQDLTTRVEGGRIARGCPVEALVFGDVHHAHIDPAVAAATWGIGPDVHPHTSLVDRLRPGTQILHDVNDFSARSHFDARDHLKRFAQFTAGGGDVRRELEGTVAFLEAVRRPWCRSLVVGSNHDAMLLRWLREADFREDPVNAVFFLQTSLALHRRVADGLAIDTFFEQTMRSLSCDALSGITFLRDGDSHKIAGVEVGIHGHRGADGRIGGIQAFERLGIPATIGHTHRPTTRGGIYSAGVCQTELAYASGGLTAWAVGHVVEYFSGARQHLLFHGGRFHA</sequence>
<protein>
    <submittedName>
        <fullName evidence="2">Uncharacterized protein</fullName>
    </submittedName>
</protein>
<keyword evidence="3" id="KW-1185">Reference proteome</keyword>
<evidence type="ECO:0000313" key="2">
    <source>
        <dbReference type="EMBL" id="WCT72621.1"/>
    </source>
</evidence>
<dbReference type="EMBL" id="CP117411">
    <property type="protein sequence ID" value="WCT72621.1"/>
    <property type="molecule type" value="Genomic_DNA"/>
</dbReference>
<dbReference type="RefSeq" id="WP_273686591.1">
    <property type="nucleotide sequence ID" value="NZ_CP117411.1"/>
</dbReference>
<organism evidence="2 3">
    <name type="scientific">Sphingomonas naphthae</name>
    <dbReference type="NCBI Taxonomy" id="1813468"/>
    <lineage>
        <taxon>Bacteria</taxon>
        <taxon>Pseudomonadati</taxon>
        <taxon>Pseudomonadota</taxon>
        <taxon>Alphaproteobacteria</taxon>
        <taxon>Sphingomonadales</taxon>
        <taxon>Sphingomonadaceae</taxon>
        <taxon>Sphingomonas</taxon>
    </lineage>
</organism>
<evidence type="ECO:0000313" key="3">
    <source>
        <dbReference type="Proteomes" id="UP001220395"/>
    </source>
</evidence>
<evidence type="ECO:0000256" key="1">
    <source>
        <dbReference type="SAM" id="MobiDB-lite"/>
    </source>
</evidence>
<dbReference type="Proteomes" id="UP001220395">
    <property type="component" value="Chromosome"/>
</dbReference>
<feature type="region of interest" description="Disordered" evidence="1">
    <location>
        <begin position="76"/>
        <end position="109"/>
    </location>
</feature>
<proteinExistence type="predicted"/>
<name>A0ABY7TI07_9SPHN</name>